<feature type="transmembrane region" description="Helical" evidence="5">
    <location>
        <begin position="6"/>
        <end position="21"/>
    </location>
</feature>
<keyword evidence="7" id="KW-1185">Reference proteome</keyword>
<feature type="transmembrane region" description="Helical" evidence="5">
    <location>
        <begin position="64"/>
        <end position="81"/>
    </location>
</feature>
<evidence type="ECO:0000256" key="2">
    <source>
        <dbReference type="ARBA" id="ARBA00022692"/>
    </source>
</evidence>
<dbReference type="AlphaFoldDB" id="A0A521G1Z3"/>
<evidence type="ECO:0000313" key="6">
    <source>
        <dbReference type="EMBL" id="TAA74881.1"/>
    </source>
</evidence>
<feature type="transmembrane region" description="Helical" evidence="5">
    <location>
        <begin position="28"/>
        <end position="44"/>
    </location>
</feature>
<feature type="transmembrane region" description="Helical" evidence="5">
    <location>
        <begin position="102"/>
        <end position="124"/>
    </location>
</feature>
<dbReference type="EMBL" id="NQJD01000015">
    <property type="protein sequence ID" value="TAA74881.1"/>
    <property type="molecule type" value="Genomic_DNA"/>
</dbReference>
<gene>
    <name evidence="6" type="ORF">CDV28_11514</name>
</gene>
<keyword evidence="2 5" id="KW-0812">Transmembrane</keyword>
<organism evidence="6 7">
    <name type="scientific">Candidatus Electronema aureum</name>
    <dbReference type="NCBI Taxonomy" id="2005002"/>
    <lineage>
        <taxon>Bacteria</taxon>
        <taxon>Pseudomonadati</taxon>
        <taxon>Thermodesulfobacteriota</taxon>
        <taxon>Desulfobulbia</taxon>
        <taxon>Desulfobulbales</taxon>
        <taxon>Desulfobulbaceae</taxon>
        <taxon>Candidatus Electronema</taxon>
    </lineage>
</organism>
<evidence type="ECO:0000256" key="5">
    <source>
        <dbReference type="SAM" id="Phobius"/>
    </source>
</evidence>
<evidence type="ECO:0000313" key="7">
    <source>
        <dbReference type="Proteomes" id="UP000316238"/>
    </source>
</evidence>
<dbReference type="InterPro" id="IPR003825">
    <property type="entry name" value="Colicin-V_CvpA"/>
</dbReference>
<keyword evidence="4 5" id="KW-0472">Membrane</keyword>
<accession>A0A521G1Z3</accession>
<reference evidence="6" key="1">
    <citation type="submission" date="2017-07" db="EMBL/GenBank/DDBJ databases">
        <title>The cable genome - Insights into the physiology and evolution of filamentous bacteria capable of sulfide oxidation via long distance electron transfer.</title>
        <authorList>
            <person name="Thorup C."/>
            <person name="Bjerg J.T."/>
            <person name="Schreiber L."/>
            <person name="Nielsen L.P."/>
            <person name="Kjeldsen K.U."/>
            <person name="Boesen T."/>
            <person name="Boggild A."/>
            <person name="Meysman F."/>
            <person name="Geelhoed J."/>
            <person name="Schramm A."/>
        </authorList>
    </citation>
    <scope>NUCLEOTIDE SEQUENCE [LARGE SCALE GENOMIC DNA]</scope>
    <source>
        <strain evidence="6">GS</strain>
    </source>
</reference>
<keyword evidence="3 5" id="KW-1133">Transmembrane helix</keyword>
<name>A0A521G1Z3_9BACT</name>
<dbReference type="GO" id="GO:0009403">
    <property type="term" value="P:toxin biosynthetic process"/>
    <property type="evidence" value="ECO:0007669"/>
    <property type="project" value="InterPro"/>
</dbReference>
<dbReference type="GO" id="GO:0016020">
    <property type="term" value="C:membrane"/>
    <property type="evidence" value="ECO:0007669"/>
    <property type="project" value="UniProtKB-SubCell"/>
</dbReference>
<evidence type="ECO:0000256" key="1">
    <source>
        <dbReference type="ARBA" id="ARBA00004141"/>
    </source>
</evidence>
<dbReference type="Proteomes" id="UP000316238">
    <property type="component" value="Unassembled WGS sequence"/>
</dbReference>
<evidence type="ECO:0000256" key="3">
    <source>
        <dbReference type="ARBA" id="ARBA00022989"/>
    </source>
</evidence>
<comment type="subcellular location">
    <subcellularLocation>
        <location evidence="1">Membrane</location>
        <topology evidence="1">Multi-pass membrane protein</topology>
    </subcellularLocation>
</comment>
<comment type="caution">
    <text evidence="6">The sequence shown here is derived from an EMBL/GenBank/DDBJ whole genome shotgun (WGS) entry which is preliminary data.</text>
</comment>
<dbReference type="Pfam" id="PF02674">
    <property type="entry name" value="Colicin_V"/>
    <property type="match status" value="1"/>
</dbReference>
<evidence type="ECO:0000256" key="4">
    <source>
        <dbReference type="ARBA" id="ARBA00023136"/>
    </source>
</evidence>
<proteinExistence type="predicted"/>
<feature type="transmembrane region" description="Helical" evidence="5">
    <location>
        <begin position="155"/>
        <end position="177"/>
    </location>
</feature>
<sequence length="178" mass="20056">MISFSVIFWTFIVLFALIGALRGWSKELLVMFSIILALFIIQVVQKYVPLVSRMMSSSDPRGQFLLWSLIITIFALFGYHTPHVHKLAGVKLTTPRDRLQDWLLGAILGACNGYLLVGTIWHYLDTTGYPFSETYMTAPRQGAMAAKIITWLPPVWLGVPEIYFAVAIAFAIVVIVFI</sequence>
<protein>
    <submittedName>
        <fullName evidence="6">Colicin V production protein</fullName>
    </submittedName>
</protein>